<dbReference type="InterPro" id="IPR006311">
    <property type="entry name" value="TAT_signal"/>
</dbReference>
<sequence length="298" mass="32440">MSMQSSGPVPAPGFTRRDALRLGVAGSLGFSVAGVLPALAAATPREGTLKHSVARWTFPQQSIAQLCQTVKQLGFAAIDLVGPTDWPALKANGVYSSMCNGAEIGLDKGFAGRQFHDQLVERYTRHIDLVADAGYRNLICFSGNRNGMDPQDGMAHAEAGLKRILGHAEKRGVVLVMELLNSRVDHPDYLCDHSAWGVELCRRIGSEHFGLLYDIYHMQIMEGDIIATIGKHHACFKHYHTAGVPGRHEIGDAQELHYPAICRAIRATGFDGYLAQEFIPTAPDPVGSLREAIRLCDV</sequence>
<organism evidence="3 4">
    <name type="scientific">Xanthomonas campestris pv. badrii</name>
    <dbReference type="NCBI Taxonomy" id="149696"/>
    <lineage>
        <taxon>Bacteria</taxon>
        <taxon>Pseudomonadati</taxon>
        <taxon>Pseudomonadota</taxon>
        <taxon>Gammaproteobacteria</taxon>
        <taxon>Lysobacterales</taxon>
        <taxon>Lysobacteraceae</taxon>
        <taxon>Xanthomonas</taxon>
    </lineage>
</organism>
<dbReference type="PANTHER" id="PTHR43489:SF3">
    <property type="entry name" value="XYLOSE ISOMERASE DOMAIN PROTEIN TIM BARREL"/>
    <property type="match status" value="1"/>
</dbReference>
<dbReference type="InterPro" id="IPR036237">
    <property type="entry name" value="Xyl_isomerase-like_sf"/>
</dbReference>
<dbReference type="Proteomes" id="UP000503498">
    <property type="component" value="Chromosome"/>
</dbReference>
<dbReference type="PANTHER" id="PTHR43489">
    <property type="entry name" value="ISOMERASE"/>
    <property type="match status" value="1"/>
</dbReference>
<proteinExistence type="predicted"/>
<keyword evidence="1" id="KW-0413">Isomerase</keyword>
<gene>
    <name evidence="3" type="ORF">HG421_11930</name>
</gene>
<dbReference type="EMBL" id="CP051651">
    <property type="protein sequence ID" value="QJD70069.1"/>
    <property type="molecule type" value="Genomic_DNA"/>
</dbReference>
<reference evidence="3 4" key="2">
    <citation type="submission" date="2020-04" db="EMBL/GenBank/DDBJ databases">
        <authorList>
            <person name="Fomenkov A."/>
            <person name="Anton B.P."/>
            <person name="Roberts R.J."/>
        </authorList>
    </citation>
    <scope>NUCLEOTIDE SEQUENCE [LARGE SCALE GENOMIC DNA]</scope>
    <source>
        <strain evidence="3 4">NEB122</strain>
    </source>
</reference>
<dbReference type="Pfam" id="PF01261">
    <property type="entry name" value="AP_endonuc_2"/>
    <property type="match status" value="1"/>
</dbReference>
<dbReference type="Gene3D" id="3.20.20.150">
    <property type="entry name" value="Divalent-metal-dependent TIM barrel enzymes"/>
    <property type="match status" value="1"/>
</dbReference>
<dbReference type="PROSITE" id="PS51318">
    <property type="entry name" value="TAT"/>
    <property type="match status" value="1"/>
</dbReference>
<dbReference type="AlphaFoldDB" id="A0A7Z2VEB1"/>
<evidence type="ECO:0000259" key="2">
    <source>
        <dbReference type="Pfam" id="PF01261"/>
    </source>
</evidence>
<dbReference type="SUPFAM" id="SSF51658">
    <property type="entry name" value="Xylose isomerase-like"/>
    <property type="match status" value="1"/>
</dbReference>
<dbReference type="InterPro" id="IPR013022">
    <property type="entry name" value="Xyl_isomerase-like_TIM-brl"/>
</dbReference>
<dbReference type="GO" id="GO:0016853">
    <property type="term" value="F:isomerase activity"/>
    <property type="evidence" value="ECO:0007669"/>
    <property type="project" value="UniProtKB-KW"/>
</dbReference>
<name>A0A7Z2VEB1_XANCA</name>
<accession>A0A7Z2VEB1</accession>
<feature type="domain" description="Xylose isomerase-like TIM barrel" evidence="2">
    <location>
        <begin position="116"/>
        <end position="293"/>
    </location>
</feature>
<protein>
    <submittedName>
        <fullName evidence="3">TIM barrel protein</fullName>
    </submittedName>
</protein>
<reference evidence="3 4" key="1">
    <citation type="submission" date="2020-04" db="EMBL/GenBank/DDBJ databases">
        <title>Genome-Wide Identification of 5-Methylcytosine Sites in Bacterial Genomes By High-Throughput Sequencing of MspJI Restriction Fragments.</title>
        <authorList>
            <person name="Wu V."/>
        </authorList>
    </citation>
    <scope>NUCLEOTIDE SEQUENCE [LARGE SCALE GENOMIC DNA]</scope>
    <source>
        <strain evidence="3 4">NEB122</strain>
    </source>
</reference>
<evidence type="ECO:0000313" key="4">
    <source>
        <dbReference type="Proteomes" id="UP000503498"/>
    </source>
</evidence>
<dbReference type="InterPro" id="IPR050417">
    <property type="entry name" value="Sugar_Epim/Isomerase"/>
</dbReference>
<evidence type="ECO:0000313" key="3">
    <source>
        <dbReference type="EMBL" id="QJD70069.1"/>
    </source>
</evidence>
<evidence type="ECO:0000256" key="1">
    <source>
        <dbReference type="ARBA" id="ARBA00023235"/>
    </source>
</evidence>